<evidence type="ECO:0000313" key="1">
    <source>
        <dbReference type="EMBL" id="PRY57588.1"/>
    </source>
</evidence>
<dbReference type="Proteomes" id="UP000238176">
    <property type="component" value="Unassembled WGS sequence"/>
</dbReference>
<sequence>MELFVVVLCLALLASLSLNVWFIRRAWARFIFRA</sequence>
<dbReference type="EMBL" id="PVTJ01000006">
    <property type="protein sequence ID" value="PRY57588.1"/>
    <property type="molecule type" value="Genomic_DNA"/>
</dbReference>
<keyword evidence="2" id="KW-1185">Reference proteome</keyword>
<dbReference type="AlphaFoldDB" id="A0A2T0UI91"/>
<evidence type="ECO:0000313" key="2">
    <source>
        <dbReference type="Proteomes" id="UP000238176"/>
    </source>
</evidence>
<organism evidence="1 2">
    <name type="scientific">Glycomyces artemisiae</name>
    <dbReference type="NCBI Taxonomy" id="1076443"/>
    <lineage>
        <taxon>Bacteria</taxon>
        <taxon>Bacillati</taxon>
        <taxon>Actinomycetota</taxon>
        <taxon>Actinomycetes</taxon>
        <taxon>Glycomycetales</taxon>
        <taxon>Glycomycetaceae</taxon>
        <taxon>Glycomyces</taxon>
    </lineage>
</organism>
<protein>
    <submittedName>
        <fullName evidence="1">Uncharacterized protein</fullName>
    </submittedName>
</protein>
<accession>A0A2T0UI91</accession>
<proteinExistence type="predicted"/>
<gene>
    <name evidence="1" type="ORF">B0I28_1068</name>
</gene>
<name>A0A2T0UI91_9ACTN</name>
<reference evidence="1 2" key="1">
    <citation type="submission" date="2018-03" db="EMBL/GenBank/DDBJ databases">
        <title>Genomic Encyclopedia of Type Strains, Phase III (KMG-III): the genomes of soil and plant-associated and newly described type strains.</title>
        <authorList>
            <person name="Whitman W."/>
        </authorList>
    </citation>
    <scope>NUCLEOTIDE SEQUENCE [LARGE SCALE GENOMIC DNA]</scope>
    <source>
        <strain evidence="1 2">CGMCC 4.7067</strain>
    </source>
</reference>
<comment type="caution">
    <text evidence="1">The sequence shown here is derived from an EMBL/GenBank/DDBJ whole genome shotgun (WGS) entry which is preliminary data.</text>
</comment>